<keyword evidence="3" id="KW-0378">Hydrolase</keyword>
<dbReference type="PROSITE" id="PS00572">
    <property type="entry name" value="GLYCOSYL_HYDROL_F1_1"/>
    <property type="match status" value="1"/>
</dbReference>
<keyword evidence="7" id="KW-0732">Signal</keyword>
<dbReference type="Gene3D" id="3.20.20.80">
    <property type="entry name" value="Glycosidases"/>
    <property type="match status" value="1"/>
</dbReference>
<name>A0ABQ9JW96_9CUCU</name>
<dbReference type="InterPro" id="IPR001360">
    <property type="entry name" value="Glyco_hydro_1"/>
</dbReference>
<proteinExistence type="inferred from homology"/>
<comment type="similarity">
    <text evidence="1 6">Belongs to the glycosyl hydrolase 1 family.</text>
</comment>
<dbReference type="SUPFAM" id="SSF51445">
    <property type="entry name" value="(Trans)glycosidases"/>
    <property type="match status" value="1"/>
</dbReference>
<organism evidence="8 9">
    <name type="scientific">Molorchus minor</name>
    <dbReference type="NCBI Taxonomy" id="1323400"/>
    <lineage>
        <taxon>Eukaryota</taxon>
        <taxon>Metazoa</taxon>
        <taxon>Ecdysozoa</taxon>
        <taxon>Arthropoda</taxon>
        <taxon>Hexapoda</taxon>
        <taxon>Insecta</taxon>
        <taxon>Pterygota</taxon>
        <taxon>Neoptera</taxon>
        <taxon>Endopterygota</taxon>
        <taxon>Coleoptera</taxon>
        <taxon>Polyphaga</taxon>
        <taxon>Cucujiformia</taxon>
        <taxon>Chrysomeloidea</taxon>
        <taxon>Cerambycidae</taxon>
        <taxon>Lamiinae</taxon>
        <taxon>Monochamini</taxon>
        <taxon>Molorchus</taxon>
    </lineage>
</organism>
<dbReference type="EMBL" id="JAPWTJ010000123">
    <property type="protein sequence ID" value="KAJ8982455.1"/>
    <property type="molecule type" value="Genomic_DNA"/>
</dbReference>
<evidence type="ECO:0000313" key="8">
    <source>
        <dbReference type="EMBL" id="KAJ8982455.1"/>
    </source>
</evidence>
<evidence type="ECO:0000256" key="3">
    <source>
        <dbReference type="ARBA" id="ARBA00022801"/>
    </source>
</evidence>
<feature type="chain" id="PRO_5046106337" description="beta-glucosidase" evidence="7">
    <location>
        <begin position="18"/>
        <end position="493"/>
    </location>
</feature>
<evidence type="ECO:0000313" key="9">
    <source>
        <dbReference type="Proteomes" id="UP001162164"/>
    </source>
</evidence>
<dbReference type="Proteomes" id="UP001162164">
    <property type="component" value="Unassembled WGS sequence"/>
</dbReference>
<comment type="caution">
    <text evidence="8">The sequence shown here is derived from an EMBL/GenBank/DDBJ whole genome shotgun (WGS) entry which is preliminary data.</text>
</comment>
<protein>
    <recommendedName>
        <fullName evidence="2">beta-glucosidase</fullName>
        <ecNumber evidence="2">3.2.1.21</ecNumber>
    </recommendedName>
</protein>
<evidence type="ECO:0000256" key="4">
    <source>
        <dbReference type="ARBA" id="ARBA00023295"/>
    </source>
</evidence>
<keyword evidence="4" id="KW-0326">Glycosidase</keyword>
<feature type="active site" description="Nucleophile" evidence="5">
    <location>
        <position position="396"/>
    </location>
</feature>
<dbReference type="Pfam" id="PF00232">
    <property type="entry name" value="Glyco_hydro_1"/>
    <property type="match status" value="1"/>
</dbReference>
<feature type="signal peptide" evidence="7">
    <location>
        <begin position="1"/>
        <end position="17"/>
    </location>
</feature>
<dbReference type="InterPro" id="IPR017853">
    <property type="entry name" value="GH"/>
</dbReference>
<reference evidence="8" key="1">
    <citation type="journal article" date="2023" name="Insect Mol. Biol.">
        <title>Genome sequencing provides insights into the evolution of gene families encoding plant cell wall-degrading enzymes in longhorned beetles.</title>
        <authorList>
            <person name="Shin N.R."/>
            <person name="Okamura Y."/>
            <person name="Kirsch R."/>
            <person name="Pauchet Y."/>
        </authorList>
    </citation>
    <scope>NUCLEOTIDE SEQUENCE</scope>
    <source>
        <strain evidence="8">MMC_N1</strain>
    </source>
</reference>
<dbReference type="PANTHER" id="PTHR10353">
    <property type="entry name" value="GLYCOSYL HYDROLASE"/>
    <property type="match status" value="1"/>
</dbReference>
<dbReference type="PRINTS" id="PR00131">
    <property type="entry name" value="GLHYDRLASE1"/>
</dbReference>
<dbReference type="PANTHER" id="PTHR10353:SF36">
    <property type="entry name" value="LP05116P"/>
    <property type="match status" value="1"/>
</dbReference>
<dbReference type="EC" id="3.2.1.21" evidence="2"/>
<evidence type="ECO:0000256" key="6">
    <source>
        <dbReference type="RuleBase" id="RU003690"/>
    </source>
</evidence>
<dbReference type="InterPro" id="IPR018120">
    <property type="entry name" value="Glyco_hydro_1_AS"/>
</dbReference>
<evidence type="ECO:0000256" key="5">
    <source>
        <dbReference type="PROSITE-ProRule" id="PRU10055"/>
    </source>
</evidence>
<evidence type="ECO:0000256" key="7">
    <source>
        <dbReference type="SAM" id="SignalP"/>
    </source>
</evidence>
<sequence length="493" mass="55709">MIKYIVSVLFLVASSLADINSRYFPSNFKIGVANAAPQIEGAWNEDGKGETVWDHFAHTYPEKIVDGTGPDVASDSYHKYKEDVAMVKAMGLDYYRLSIAWSRILPTGYTDQVNQPGVDYYTNLFAELKANNIEPMVTLYHWDLPQPLEEELGGWLNEQTADLFAEFARLCYQLYGDDVKMWITINEPKQVCQSGYGTGILAPGIVSDGIGDYVCARNVILAHAKAYHIYDDEFRATQGGRVAMVIDTLWFEPGSDSEADKEAAERILQFSFGLYGNPIYIGDWPQVVIDRVAMRSTQEGYAQSRLPAFSAEEIDYIKGTYDYLALNHYTTHMVNATEETAIGTPGYGADISVREWQQPDWPPGAASWFSVVPWGLRNLLVWLKNTYGDIEIVITENGLSDTSGIMEDDHRIYYFQNYLSNCLDAIYEDGVNLSTYIAWSILDDWEWTGGFTSFLGMYSVNFTDPERTRTPRKSATFFTDIVKNRCLVDTCTE</sequence>
<evidence type="ECO:0000256" key="2">
    <source>
        <dbReference type="ARBA" id="ARBA00012744"/>
    </source>
</evidence>
<accession>A0ABQ9JW96</accession>
<evidence type="ECO:0000256" key="1">
    <source>
        <dbReference type="ARBA" id="ARBA00010838"/>
    </source>
</evidence>
<keyword evidence="9" id="KW-1185">Reference proteome</keyword>
<gene>
    <name evidence="8" type="ORF">NQ317_010195</name>
</gene>